<dbReference type="AlphaFoldDB" id="A0A2Z4Y3S3"/>
<reference evidence="1 2" key="1">
    <citation type="submission" date="2018-05" db="EMBL/GenBank/DDBJ databases">
        <title>A metagenomic window into the 2 km-deep terrestrial subsurface aquifer revealed taxonomically and functionally diverse microbial community comprising novel uncultured bacterial lineages.</title>
        <authorList>
            <person name="Kadnikov V.V."/>
            <person name="Mardanov A.V."/>
            <person name="Beletsky A.V."/>
            <person name="Banks D."/>
            <person name="Pimenov N.V."/>
            <person name="Frank Y.A."/>
            <person name="Karnachuk O.V."/>
            <person name="Ravin N.V."/>
        </authorList>
    </citation>
    <scope>NUCLEOTIDE SEQUENCE [LARGE SCALE GENOMIC DNA]</scope>
    <source>
        <strain evidence="1">BY</strain>
    </source>
</reference>
<evidence type="ECO:0000313" key="2">
    <source>
        <dbReference type="Proteomes" id="UP000262583"/>
    </source>
</evidence>
<dbReference type="Proteomes" id="UP000262583">
    <property type="component" value="Chromosome"/>
</dbReference>
<accession>A0A2Z4Y3S3</accession>
<proteinExistence type="predicted"/>
<dbReference type="EMBL" id="CP030759">
    <property type="protein sequence ID" value="AXA35790.1"/>
    <property type="molecule type" value="Genomic_DNA"/>
</dbReference>
<sequence length="46" mass="5333">MTRTVQASTTIGELFEWREKRVHDPVNGEFASREIIITPDDSLAEW</sequence>
<gene>
    <name evidence="1" type="ORF">BRCON_1013</name>
</gene>
<organism evidence="1 2">
    <name type="scientific">Sumerlaea chitinivorans</name>
    <dbReference type="NCBI Taxonomy" id="2250252"/>
    <lineage>
        <taxon>Bacteria</taxon>
        <taxon>Candidatus Sumerlaeota</taxon>
        <taxon>Candidatus Sumerlaeia</taxon>
        <taxon>Candidatus Sumerlaeales</taxon>
        <taxon>Candidatus Sumerlaeaceae</taxon>
        <taxon>Candidatus Sumerlaea</taxon>
    </lineage>
</organism>
<name>A0A2Z4Y3S3_SUMC1</name>
<dbReference type="KEGG" id="schv:BRCON_1013"/>
<evidence type="ECO:0000313" key="1">
    <source>
        <dbReference type="EMBL" id="AXA35790.1"/>
    </source>
</evidence>
<protein>
    <submittedName>
        <fullName evidence="1">Uncharacterized protein</fullName>
    </submittedName>
</protein>